<feature type="transmembrane region" description="Helical" evidence="2">
    <location>
        <begin position="342"/>
        <end position="363"/>
    </location>
</feature>
<keyword evidence="2" id="KW-1133">Transmembrane helix</keyword>
<evidence type="ECO:0000256" key="2">
    <source>
        <dbReference type="SAM" id="Phobius"/>
    </source>
</evidence>
<dbReference type="AlphaFoldDB" id="A0A1T5HXC4"/>
<dbReference type="OrthoDB" id="9813585at2"/>
<proteinExistence type="predicted"/>
<evidence type="ECO:0000259" key="3">
    <source>
        <dbReference type="Pfam" id="PF10145"/>
    </source>
</evidence>
<feature type="transmembrane region" description="Helical" evidence="2">
    <location>
        <begin position="410"/>
        <end position="437"/>
    </location>
</feature>
<reference evidence="4 5" key="1">
    <citation type="submission" date="2017-02" db="EMBL/GenBank/DDBJ databases">
        <authorList>
            <person name="Peterson S.W."/>
        </authorList>
    </citation>
    <scope>NUCLEOTIDE SEQUENCE [LARGE SCALE GENOMIC DNA]</scope>
    <source>
        <strain evidence="5">type strain: NCCB 100098</strain>
    </source>
</reference>
<accession>A0A1T5HXC4</accession>
<dbReference type="PANTHER" id="PTHR37813:SF1">
    <property type="entry name" value="FELS-2 PROPHAGE PROTEIN"/>
    <property type="match status" value="1"/>
</dbReference>
<dbReference type="EMBL" id="FUZI01000001">
    <property type="protein sequence ID" value="SKC31440.1"/>
    <property type="molecule type" value="Genomic_DNA"/>
</dbReference>
<dbReference type="Pfam" id="PF10145">
    <property type="entry name" value="PhageMin_Tail"/>
    <property type="match status" value="1"/>
</dbReference>
<dbReference type="PANTHER" id="PTHR37813">
    <property type="entry name" value="FELS-2 PROPHAGE PROTEIN"/>
    <property type="match status" value="1"/>
</dbReference>
<protein>
    <submittedName>
        <fullName evidence="4">Phage-related minor tail protein</fullName>
    </submittedName>
</protein>
<dbReference type="InterPro" id="IPR010090">
    <property type="entry name" value="Phage_tape_meas"/>
</dbReference>
<dbReference type="RefSeq" id="WP_080156223.1">
    <property type="nucleotide sequence ID" value="NZ_FUZI01000001.1"/>
</dbReference>
<keyword evidence="2" id="KW-0812">Transmembrane</keyword>
<feature type="transmembrane region" description="Helical" evidence="2">
    <location>
        <begin position="457"/>
        <end position="479"/>
    </location>
</feature>
<sequence>MSSGLDKLMLQVGLIDKVTKPLKGIKGSVEKLGESTKAGFQKMAGGALSIAGAGLAVQSALMPAIEMDRRMGELSSLGTTETAMAKLKKTALGFAVEYGKSATEFVEASYDIQSAIGGLKGDELANFTKASAVLAAATKSDTKTITSYMGTMYGIFQNQANEIGKSTWVNRVAGMTAQAVKMFKMDGDKMSQAFERLGSSATAMGASMQEQMGVLGMLGASMGGSEAATKYQNFIAGATKAQKALGLSFSDSRGKLLPTVKILDLLKRKFGDLSHMGTKDFTTLQKAFGNKQAVEFIQALADKTQELSANINTLGQVKGMDIATKMAKKQTDQWERLENAWFAIRAAAGGLIMPAFARIAGMMANGATVLMTYMDKYPELTALLGYAAMAVVGFGVACGVASFMTGALGVAMAVLTSPITLTVAAIAALVAVVIWGWDYIKAFFDGFYQGFMKTSGLTAVIAPIKGIFITIGEAISFAVKKLMEWFPVLNSAKGDMAEIIQLGGNVGETIGKIFNVITTPATFALNMIDKLLNKIKALTSIKMPSFSWPFSSDDDSETKRTASQYLKQKASVTAVPSGGLSQVMASQGNQGGNVTHTGDITVIQQKPQMTIAEITEQAELQHG</sequence>
<dbReference type="Proteomes" id="UP000189966">
    <property type="component" value="Unassembled WGS sequence"/>
</dbReference>
<gene>
    <name evidence="4" type="ORF">CZ809_00918</name>
</gene>
<feature type="domain" description="Phage tail tape measure protein" evidence="3">
    <location>
        <begin position="89"/>
        <end position="289"/>
    </location>
</feature>
<organism evidence="4 5">
    <name type="scientific">Photobacterium piscicola</name>
    <dbReference type="NCBI Taxonomy" id="1378299"/>
    <lineage>
        <taxon>Bacteria</taxon>
        <taxon>Pseudomonadati</taxon>
        <taxon>Pseudomonadota</taxon>
        <taxon>Gammaproteobacteria</taxon>
        <taxon>Vibrionales</taxon>
        <taxon>Vibrionaceae</taxon>
        <taxon>Photobacterium</taxon>
    </lineage>
</organism>
<keyword evidence="1" id="KW-1188">Viral release from host cell</keyword>
<evidence type="ECO:0000313" key="4">
    <source>
        <dbReference type="EMBL" id="SKC31440.1"/>
    </source>
</evidence>
<keyword evidence="2" id="KW-0472">Membrane</keyword>
<name>A0A1T5HXC4_9GAMM</name>
<evidence type="ECO:0000256" key="1">
    <source>
        <dbReference type="ARBA" id="ARBA00022612"/>
    </source>
</evidence>
<feature type="transmembrane region" description="Helical" evidence="2">
    <location>
        <begin position="383"/>
        <end position="403"/>
    </location>
</feature>
<evidence type="ECO:0000313" key="5">
    <source>
        <dbReference type="Proteomes" id="UP000189966"/>
    </source>
</evidence>